<dbReference type="EMBL" id="KL659302">
    <property type="protein sequence ID" value="KFA70155.1"/>
    <property type="molecule type" value="Genomic_DNA"/>
</dbReference>
<organism evidence="2 3">
    <name type="scientific">Stachybotrys chlorohalonatus (strain IBT 40285)</name>
    <dbReference type="NCBI Taxonomy" id="1283841"/>
    <lineage>
        <taxon>Eukaryota</taxon>
        <taxon>Fungi</taxon>
        <taxon>Dikarya</taxon>
        <taxon>Ascomycota</taxon>
        <taxon>Pezizomycotina</taxon>
        <taxon>Sordariomycetes</taxon>
        <taxon>Hypocreomycetidae</taxon>
        <taxon>Hypocreales</taxon>
        <taxon>Stachybotryaceae</taxon>
        <taxon>Stachybotrys</taxon>
    </lineage>
</organism>
<evidence type="ECO:0000313" key="3">
    <source>
        <dbReference type="Proteomes" id="UP000028524"/>
    </source>
</evidence>
<reference evidence="2 3" key="1">
    <citation type="journal article" date="2014" name="BMC Genomics">
        <title>Comparative genome sequencing reveals chemotype-specific gene clusters in the toxigenic black mold Stachybotrys.</title>
        <authorList>
            <person name="Semeiks J."/>
            <person name="Borek D."/>
            <person name="Otwinowski Z."/>
            <person name="Grishin N.V."/>
        </authorList>
    </citation>
    <scope>NUCLEOTIDE SEQUENCE [LARGE SCALE GENOMIC DNA]</scope>
    <source>
        <strain evidence="2 3">IBT 40285</strain>
    </source>
</reference>
<feature type="compositionally biased region" description="Polar residues" evidence="1">
    <location>
        <begin position="1"/>
        <end position="12"/>
    </location>
</feature>
<keyword evidence="3" id="KW-1185">Reference proteome</keyword>
<dbReference type="InParanoid" id="A0A084R1S0"/>
<accession>A0A084R1S0</accession>
<sequence>MSSSKQSATNGIASDAASEVTMMSESAASYSKAGSIAETSGNLKTSMRGRLQQLQNKFAPSSSASAQPRKSSNIPGESPYKSWEARYYSASSR</sequence>
<dbReference type="AlphaFoldDB" id="A0A084R1S0"/>
<name>A0A084R1S0_STAC4</name>
<feature type="compositionally biased region" description="Low complexity" evidence="1">
    <location>
        <begin position="59"/>
        <end position="72"/>
    </location>
</feature>
<feature type="region of interest" description="Disordered" evidence="1">
    <location>
        <begin position="1"/>
        <end position="80"/>
    </location>
</feature>
<dbReference type="Proteomes" id="UP000028524">
    <property type="component" value="Unassembled WGS sequence"/>
</dbReference>
<dbReference type="HOGENOM" id="CLU_2414738_0_0_1"/>
<evidence type="ECO:0000256" key="1">
    <source>
        <dbReference type="SAM" id="MobiDB-lite"/>
    </source>
</evidence>
<gene>
    <name evidence="2" type="ORF">S40285_10432</name>
</gene>
<evidence type="ECO:0000313" key="2">
    <source>
        <dbReference type="EMBL" id="KFA70155.1"/>
    </source>
</evidence>
<proteinExistence type="predicted"/>
<dbReference type="OrthoDB" id="10348813at2759"/>
<protein>
    <submittedName>
        <fullName evidence="2">Uncharacterized protein</fullName>
    </submittedName>
</protein>